<accession>A0ABW1DZR9</accession>
<feature type="domain" description="Ketoreductase" evidence="2">
    <location>
        <begin position="8"/>
        <end position="187"/>
    </location>
</feature>
<dbReference type="EMBL" id="JBHSOA010000037">
    <property type="protein sequence ID" value="MFC5853645.1"/>
    <property type="molecule type" value="Genomic_DNA"/>
</dbReference>
<gene>
    <name evidence="3" type="ORF">ACFPZI_18075</name>
</gene>
<dbReference type="InterPro" id="IPR036291">
    <property type="entry name" value="NAD(P)-bd_dom_sf"/>
</dbReference>
<organism evidence="3 4">
    <name type="scientific">Streptomyces chlorus</name>
    <dbReference type="NCBI Taxonomy" id="887452"/>
    <lineage>
        <taxon>Bacteria</taxon>
        <taxon>Bacillati</taxon>
        <taxon>Actinomycetota</taxon>
        <taxon>Actinomycetes</taxon>
        <taxon>Kitasatosporales</taxon>
        <taxon>Streptomycetaceae</taxon>
        <taxon>Streptomyces</taxon>
    </lineage>
</organism>
<dbReference type="RefSeq" id="WP_355897537.1">
    <property type="nucleotide sequence ID" value="NZ_JBHSOA010000037.1"/>
</dbReference>
<dbReference type="EC" id="1.1.1.-" evidence="3"/>
<keyword evidence="3" id="KW-0560">Oxidoreductase</keyword>
<protein>
    <submittedName>
        <fullName evidence="3">SDR family NAD(P)-dependent oxidoreductase</fullName>
        <ecNumber evidence="3">1.1.1.-</ecNumber>
    </submittedName>
</protein>
<comment type="similarity">
    <text evidence="1">Belongs to the short-chain dehydrogenases/reductases (SDR) family.</text>
</comment>
<dbReference type="InterPro" id="IPR050259">
    <property type="entry name" value="SDR"/>
</dbReference>
<evidence type="ECO:0000313" key="4">
    <source>
        <dbReference type="Proteomes" id="UP001596180"/>
    </source>
</evidence>
<dbReference type="InterPro" id="IPR002347">
    <property type="entry name" value="SDR_fam"/>
</dbReference>
<dbReference type="Proteomes" id="UP001596180">
    <property type="component" value="Unassembled WGS sequence"/>
</dbReference>
<proteinExistence type="inferred from homology"/>
<name>A0ABW1DZR9_9ACTN</name>
<comment type="caution">
    <text evidence="3">The sequence shown here is derived from an EMBL/GenBank/DDBJ whole genome shotgun (WGS) entry which is preliminary data.</text>
</comment>
<evidence type="ECO:0000313" key="3">
    <source>
        <dbReference type="EMBL" id="MFC5853645.1"/>
    </source>
</evidence>
<dbReference type="PRINTS" id="PR00081">
    <property type="entry name" value="GDHRDH"/>
</dbReference>
<dbReference type="PRINTS" id="PR00080">
    <property type="entry name" value="SDRFAMILY"/>
</dbReference>
<dbReference type="PANTHER" id="PTHR42879">
    <property type="entry name" value="3-OXOACYL-(ACYL-CARRIER-PROTEIN) REDUCTASE"/>
    <property type="match status" value="1"/>
</dbReference>
<evidence type="ECO:0000259" key="2">
    <source>
        <dbReference type="SMART" id="SM00822"/>
    </source>
</evidence>
<dbReference type="NCBIfam" id="NF005559">
    <property type="entry name" value="PRK07231.1"/>
    <property type="match status" value="1"/>
</dbReference>
<dbReference type="SMART" id="SM00822">
    <property type="entry name" value="PKS_KR"/>
    <property type="match status" value="1"/>
</dbReference>
<reference evidence="4" key="1">
    <citation type="journal article" date="2019" name="Int. J. Syst. Evol. Microbiol.">
        <title>The Global Catalogue of Microorganisms (GCM) 10K type strain sequencing project: providing services to taxonomists for standard genome sequencing and annotation.</title>
        <authorList>
            <consortium name="The Broad Institute Genomics Platform"/>
            <consortium name="The Broad Institute Genome Sequencing Center for Infectious Disease"/>
            <person name="Wu L."/>
            <person name="Ma J."/>
        </authorList>
    </citation>
    <scope>NUCLEOTIDE SEQUENCE [LARGE SCALE GENOMIC DNA]</scope>
    <source>
        <strain evidence="4">JCM 10411</strain>
    </source>
</reference>
<dbReference type="PANTHER" id="PTHR42879:SF2">
    <property type="entry name" value="3-OXOACYL-[ACYL-CARRIER-PROTEIN] REDUCTASE FABG"/>
    <property type="match status" value="1"/>
</dbReference>
<evidence type="ECO:0000256" key="1">
    <source>
        <dbReference type="ARBA" id="ARBA00006484"/>
    </source>
</evidence>
<dbReference type="InterPro" id="IPR057326">
    <property type="entry name" value="KR_dom"/>
</dbReference>
<keyword evidence="4" id="KW-1185">Reference proteome</keyword>
<dbReference type="Gene3D" id="3.40.50.720">
    <property type="entry name" value="NAD(P)-binding Rossmann-like Domain"/>
    <property type="match status" value="1"/>
</dbReference>
<dbReference type="GO" id="GO:0016491">
    <property type="term" value="F:oxidoreductase activity"/>
    <property type="evidence" value="ECO:0007669"/>
    <property type="project" value="UniProtKB-KW"/>
</dbReference>
<dbReference type="Pfam" id="PF13561">
    <property type="entry name" value="adh_short_C2"/>
    <property type="match status" value="1"/>
</dbReference>
<dbReference type="SUPFAM" id="SSF51735">
    <property type="entry name" value="NAD(P)-binding Rossmann-fold domains"/>
    <property type="match status" value="1"/>
</dbReference>
<sequence length="256" mass="26372">MEINLSSRVALVTGAGSGIGRDFARILAESGAAVAVMGRRAEQLAETVKAIEDKGGRALAVPGDVTSEEDVQRVMAQVKEWGGRLDILVNNAGIYPSGSIVKMPEDAWERTIDTNLTGVFRCTRHAVRLMSENGYGRIINITSPSSLLGAMGQSAYAASKAALNSFTKSSAAELGRRGITVNALLMGVVATDSFVGEYSPAAVDALAAGLPVKRAGTAEDAAGALVLLASEASSYITGAMLPVDGGMSNVMPTLPA</sequence>